<evidence type="ECO:0000313" key="3">
    <source>
        <dbReference type="Proteomes" id="UP001596039"/>
    </source>
</evidence>
<dbReference type="Gene3D" id="3.30.160.160">
    <property type="entry name" value="YegP-like"/>
    <property type="match status" value="1"/>
</dbReference>
<keyword evidence="3" id="KW-1185">Reference proteome</keyword>
<dbReference type="EMBL" id="JBHSMG010000002">
    <property type="protein sequence ID" value="MFC5502562.1"/>
    <property type="molecule type" value="Genomic_DNA"/>
</dbReference>
<dbReference type="RefSeq" id="WP_386740253.1">
    <property type="nucleotide sequence ID" value="NZ_JBHSMG010000002.1"/>
</dbReference>
<sequence>MKFQIVRGKSLTQPYFWRIVASNGQTLAVSENYVAKASATSAIESVVKNAAGAKVEDLT</sequence>
<accession>A0ABW0NTK4</accession>
<proteinExistence type="predicted"/>
<dbReference type="Proteomes" id="UP001596039">
    <property type="component" value="Unassembled WGS sequence"/>
</dbReference>
<dbReference type="Pfam" id="PF07411">
    <property type="entry name" value="DUF1508"/>
    <property type="match status" value="1"/>
</dbReference>
<evidence type="ECO:0000259" key="1">
    <source>
        <dbReference type="Pfam" id="PF07411"/>
    </source>
</evidence>
<organism evidence="2 3">
    <name type="scientific">Lysinimonas soli</name>
    <dbReference type="NCBI Taxonomy" id="1074233"/>
    <lineage>
        <taxon>Bacteria</taxon>
        <taxon>Bacillati</taxon>
        <taxon>Actinomycetota</taxon>
        <taxon>Actinomycetes</taxon>
        <taxon>Micrococcales</taxon>
        <taxon>Microbacteriaceae</taxon>
        <taxon>Lysinimonas</taxon>
    </lineage>
</organism>
<feature type="domain" description="DUF1508" evidence="1">
    <location>
        <begin position="15"/>
        <end position="57"/>
    </location>
</feature>
<dbReference type="InterPro" id="IPR036913">
    <property type="entry name" value="YegP-like_sf"/>
</dbReference>
<protein>
    <submittedName>
        <fullName evidence="2">YegP family protein</fullName>
    </submittedName>
</protein>
<reference evidence="3" key="1">
    <citation type="journal article" date="2019" name="Int. J. Syst. Evol. Microbiol.">
        <title>The Global Catalogue of Microorganisms (GCM) 10K type strain sequencing project: providing services to taxonomists for standard genome sequencing and annotation.</title>
        <authorList>
            <consortium name="The Broad Institute Genomics Platform"/>
            <consortium name="The Broad Institute Genome Sequencing Center for Infectious Disease"/>
            <person name="Wu L."/>
            <person name="Ma J."/>
        </authorList>
    </citation>
    <scope>NUCLEOTIDE SEQUENCE [LARGE SCALE GENOMIC DNA]</scope>
    <source>
        <strain evidence="3">CGMCC 4.6997</strain>
    </source>
</reference>
<name>A0ABW0NTK4_9MICO</name>
<dbReference type="InterPro" id="IPR010879">
    <property type="entry name" value="DUF1508"/>
</dbReference>
<dbReference type="SUPFAM" id="SSF160113">
    <property type="entry name" value="YegP-like"/>
    <property type="match status" value="1"/>
</dbReference>
<evidence type="ECO:0000313" key="2">
    <source>
        <dbReference type="EMBL" id="MFC5502562.1"/>
    </source>
</evidence>
<comment type="caution">
    <text evidence="2">The sequence shown here is derived from an EMBL/GenBank/DDBJ whole genome shotgun (WGS) entry which is preliminary data.</text>
</comment>
<gene>
    <name evidence="2" type="ORF">ACFPJ4_09955</name>
</gene>